<dbReference type="Proteomes" id="UP000007875">
    <property type="component" value="Unassembled WGS sequence"/>
</dbReference>
<organism evidence="1 2">
    <name type="scientific">Ciona savignyi</name>
    <name type="common">Pacific transparent sea squirt</name>
    <dbReference type="NCBI Taxonomy" id="51511"/>
    <lineage>
        <taxon>Eukaryota</taxon>
        <taxon>Metazoa</taxon>
        <taxon>Chordata</taxon>
        <taxon>Tunicata</taxon>
        <taxon>Ascidiacea</taxon>
        <taxon>Phlebobranchia</taxon>
        <taxon>Cionidae</taxon>
        <taxon>Ciona</taxon>
    </lineage>
</organism>
<dbReference type="GeneTree" id="ENSGT00940000173008"/>
<accession>H2YIA7</accession>
<dbReference type="Ensembl" id="ENSCSAVT00000005127.1">
    <property type="protein sequence ID" value="ENSCSAVP00000005056.1"/>
    <property type="gene ID" value="ENSCSAVG00000003015.1"/>
</dbReference>
<dbReference type="HOGENOM" id="CLU_2412585_0_0_1"/>
<protein>
    <submittedName>
        <fullName evidence="1">Uncharacterized protein</fullName>
    </submittedName>
</protein>
<reference evidence="1" key="3">
    <citation type="submission" date="2025-09" db="UniProtKB">
        <authorList>
            <consortium name="Ensembl"/>
        </authorList>
    </citation>
    <scope>IDENTIFICATION</scope>
</reference>
<dbReference type="AlphaFoldDB" id="H2YIA7"/>
<evidence type="ECO:0000313" key="1">
    <source>
        <dbReference type="Ensembl" id="ENSCSAVP00000005056.1"/>
    </source>
</evidence>
<proteinExistence type="predicted"/>
<sequence length="92" mass="10451">MSDMGGNAWTEVEISKNRNNTSVRIFTMDDFLTPRECDGLVKAHEAHMKQHEPFQPIICFSGEDTMKEYLRDVNLGWSGGGRVPTGYKERNA</sequence>
<reference evidence="1" key="2">
    <citation type="submission" date="2025-08" db="UniProtKB">
        <authorList>
            <consortium name="Ensembl"/>
        </authorList>
    </citation>
    <scope>IDENTIFICATION</scope>
</reference>
<name>H2YIA7_CIOSA</name>
<keyword evidence="2" id="KW-1185">Reference proteome</keyword>
<reference evidence="2" key="1">
    <citation type="submission" date="2003-08" db="EMBL/GenBank/DDBJ databases">
        <authorList>
            <person name="Birren B."/>
            <person name="Nusbaum C."/>
            <person name="Abebe A."/>
            <person name="Abouelleil A."/>
            <person name="Adekoya E."/>
            <person name="Ait-zahra M."/>
            <person name="Allen N."/>
            <person name="Allen T."/>
            <person name="An P."/>
            <person name="Anderson M."/>
            <person name="Anderson S."/>
            <person name="Arachchi H."/>
            <person name="Armbruster J."/>
            <person name="Bachantsang P."/>
            <person name="Baldwin J."/>
            <person name="Barry A."/>
            <person name="Bayul T."/>
            <person name="Blitshsteyn B."/>
            <person name="Bloom T."/>
            <person name="Blye J."/>
            <person name="Boguslavskiy L."/>
            <person name="Borowsky M."/>
            <person name="Boukhgalter B."/>
            <person name="Brunache A."/>
            <person name="Butler J."/>
            <person name="Calixte N."/>
            <person name="Calvo S."/>
            <person name="Camarata J."/>
            <person name="Campo K."/>
            <person name="Chang J."/>
            <person name="Cheshatsang Y."/>
            <person name="Citroen M."/>
            <person name="Collymore A."/>
            <person name="Considine T."/>
            <person name="Cook A."/>
            <person name="Cooke P."/>
            <person name="Corum B."/>
            <person name="Cuomo C."/>
            <person name="David R."/>
            <person name="Dawoe T."/>
            <person name="Degray S."/>
            <person name="Dodge S."/>
            <person name="Dooley K."/>
            <person name="Dorje P."/>
            <person name="Dorjee K."/>
            <person name="Dorris L."/>
            <person name="Duffey N."/>
            <person name="Dupes A."/>
            <person name="Elkins T."/>
            <person name="Engels R."/>
            <person name="Erickson J."/>
            <person name="Farina A."/>
            <person name="Faro S."/>
            <person name="Ferreira P."/>
            <person name="Fischer H."/>
            <person name="Fitzgerald M."/>
            <person name="Foley K."/>
            <person name="Gage D."/>
            <person name="Galagan J."/>
            <person name="Gearin G."/>
            <person name="Gnerre S."/>
            <person name="Gnirke A."/>
            <person name="Goyette A."/>
            <person name="Graham J."/>
            <person name="Grandbois E."/>
            <person name="Gyaltsen K."/>
            <person name="Hafez N."/>
            <person name="Hagopian D."/>
            <person name="Hagos B."/>
            <person name="Hall J."/>
            <person name="Hatcher B."/>
            <person name="Heller A."/>
            <person name="Higgins H."/>
            <person name="Honan T."/>
            <person name="Horn A."/>
            <person name="Houde N."/>
            <person name="Hughes L."/>
            <person name="Hulme W."/>
            <person name="Husby E."/>
            <person name="Iliev I."/>
            <person name="Jaffe D."/>
            <person name="Jones C."/>
            <person name="Kamal M."/>
            <person name="Kamat A."/>
            <person name="Kamvysselis M."/>
            <person name="Karlsson E."/>
            <person name="Kells C."/>
            <person name="Kieu A."/>
            <person name="Kisner P."/>
            <person name="Kodira C."/>
            <person name="Kulbokas E."/>
            <person name="Labutti K."/>
            <person name="Lama D."/>
            <person name="Landers T."/>
            <person name="Leger J."/>
            <person name="Levine S."/>
            <person name="Lewis D."/>
            <person name="Lewis T."/>
            <person name="Lindblad-toh K."/>
            <person name="Liu X."/>
            <person name="Lokyitsang T."/>
            <person name="Lokyitsang Y."/>
            <person name="Lucien O."/>
            <person name="Lui A."/>
            <person name="Ma L.J."/>
            <person name="Mabbitt R."/>
            <person name="Macdonald J."/>
            <person name="Maclean C."/>
            <person name="Major J."/>
            <person name="Manning J."/>
            <person name="Marabella R."/>
            <person name="Maru K."/>
            <person name="Matthews C."/>
            <person name="Mauceli E."/>
            <person name="Mccarthy M."/>
            <person name="Mcdonough S."/>
            <person name="Mcghee T."/>
            <person name="Meldrim J."/>
            <person name="Meneus L."/>
            <person name="Mesirov J."/>
            <person name="Mihalev A."/>
            <person name="Mihova T."/>
            <person name="Mikkelsen T."/>
            <person name="Mlenga V."/>
            <person name="Moru K."/>
            <person name="Mozes J."/>
            <person name="Mulrain L."/>
            <person name="Munson G."/>
            <person name="Naylor J."/>
            <person name="Newes C."/>
            <person name="Nguyen C."/>
            <person name="Nguyen N."/>
            <person name="Nguyen T."/>
            <person name="Nicol R."/>
            <person name="Nielsen C."/>
            <person name="Nizzari M."/>
            <person name="Norbu C."/>
            <person name="Norbu N."/>
            <person name="O'donnell P."/>
            <person name="Okoawo O."/>
            <person name="O'leary S."/>
            <person name="Omotosho B."/>
            <person name="O'neill K."/>
            <person name="Osman S."/>
            <person name="Parker S."/>
            <person name="Perrin D."/>
            <person name="Phunkhang P."/>
            <person name="Piqani B."/>
            <person name="Purcell S."/>
            <person name="Rachupka T."/>
            <person name="Ramasamy U."/>
            <person name="Rameau R."/>
            <person name="Ray V."/>
            <person name="Raymond C."/>
            <person name="Retta R."/>
            <person name="Richardson S."/>
            <person name="Rise C."/>
            <person name="Rodriguez J."/>
            <person name="Rogers J."/>
            <person name="Rogov P."/>
            <person name="Rutman M."/>
            <person name="Schupbach R."/>
            <person name="Seaman C."/>
            <person name="Settipalli S."/>
            <person name="Sharpe T."/>
            <person name="Sheridan J."/>
            <person name="Sherpa N."/>
            <person name="Shi J."/>
            <person name="Smirnov S."/>
            <person name="Smith C."/>
            <person name="Sougnez C."/>
            <person name="Spencer B."/>
            <person name="Stalker J."/>
            <person name="Stange-thomann N."/>
            <person name="Stavropoulos S."/>
            <person name="Stetson K."/>
            <person name="Stone C."/>
            <person name="Stone S."/>
            <person name="Stubbs M."/>
            <person name="Talamas J."/>
            <person name="Tchuinga P."/>
            <person name="Tenzing P."/>
            <person name="Tesfaye S."/>
            <person name="Theodore J."/>
            <person name="Thoulutsang Y."/>
            <person name="Topham K."/>
            <person name="Towey S."/>
            <person name="Tsamla T."/>
            <person name="Tsomo N."/>
            <person name="Vallee D."/>
            <person name="Vassiliev H."/>
            <person name="Venkataraman V."/>
            <person name="Vinson J."/>
            <person name="Vo A."/>
            <person name="Wade C."/>
            <person name="Wang S."/>
            <person name="Wangchuk T."/>
            <person name="Wangdi T."/>
            <person name="Whittaker C."/>
            <person name="Wilkinson J."/>
            <person name="Wu Y."/>
            <person name="Wyman D."/>
            <person name="Yadav S."/>
            <person name="Yang S."/>
            <person name="Yang X."/>
            <person name="Yeager S."/>
            <person name="Yee E."/>
            <person name="Young G."/>
            <person name="Zainoun J."/>
            <person name="Zembeck L."/>
            <person name="Zimmer A."/>
            <person name="Zody M."/>
            <person name="Lander E."/>
        </authorList>
    </citation>
    <scope>NUCLEOTIDE SEQUENCE [LARGE SCALE GENOMIC DNA]</scope>
</reference>
<evidence type="ECO:0000313" key="2">
    <source>
        <dbReference type="Proteomes" id="UP000007875"/>
    </source>
</evidence>